<organism evidence="2 3">
    <name type="scientific">Streptantibioticus cattleyicolor (strain ATCC 35852 / DSM 46488 / JCM 4925 / NBRC 14057 / NRRL 8057)</name>
    <name type="common">Streptomyces cattleya</name>
    <dbReference type="NCBI Taxonomy" id="1003195"/>
    <lineage>
        <taxon>Bacteria</taxon>
        <taxon>Bacillati</taxon>
        <taxon>Actinomycetota</taxon>
        <taxon>Actinomycetes</taxon>
        <taxon>Kitasatosporales</taxon>
        <taxon>Streptomycetaceae</taxon>
        <taxon>Streptantibioticus</taxon>
    </lineage>
</organism>
<feature type="compositionally biased region" description="Low complexity" evidence="1">
    <location>
        <begin position="246"/>
        <end position="271"/>
    </location>
</feature>
<evidence type="ECO:0000313" key="3">
    <source>
        <dbReference type="Proteomes" id="UP000007842"/>
    </source>
</evidence>
<evidence type="ECO:0000313" key="2">
    <source>
        <dbReference type="EMBL" id="AEW98990.1"/>
    </source>
</evidence>
<dbReference type="AlphaFoldDB" id="G8XD44"/>
<feature type="compositionally biased region" description="Pro residues" evidence="1">
    <location>
        <begin position="99"/>
        <end position="110"/>
    </location>
</feature>
<feature type="compositionally biased region" description="Gly residues" evidence="1">
    <location>
        <begin position="272"/>
        <end position="282"/>
    </location>
</feature>
<feature type="compositionally biased region" description="Low complexity" evidence="1">
    <location>
        <begin position="148"/>
        <end position="177"/>
    </location>
</feature>
<dbReference type="PATRIC" id="fig|1003195.29.peg.6590"/>
<feature type="compositionally biased region" description="Pro residues" evidence="1">
    <location>
        <begin position="70"/>
        <end position="80"/>
    </location>
</feature>
<geneLocation type="plasmid" evidence="2 3">
    <name>pSCATT</name>
</geneLocation>
<dbReference type="KEGG" id="scy:SCATT_p07970"/>
<name>G8XD44_STREN</name>
<evidence type="ECO:0000256" key="1">
    <source>
        <dbReference type="SAM" id="MobiDB-lite"/>
    </source>
</evidence>
<feature type="region of interest" description="Disordered" evidence="1">
    <location>
        <begin position="1"/>
        <end position="31"/>
    </location>
</feature>
<sequence>MTDKSSPSSSRQGGKATGKAKKRAPNHFKPTGSALVQGLIAGADDVASRSFLGGGGTVPTAPRPVADDPAGPPPSAPVPTGPTTDATTIPGDESQVPAPESPAPVTPRPNPVSDTVVPADEHDAPVPPPATAARPVPASQPPPTYDDAPLSQAAPASAAPNPAARLGVPAPGATTAPRPRRPRTDTAEPAQRNNVTADTADHADTDTDTDTDTSTNAKHLSKDTGPKESAKRNGASAPAPRRDDSVPGTAAPTASASAPSHSVAPSPSARSGSGGAGRGGPGQSWAHAAVFASYADAKMHPTRWQGYGFRIAPDVLAALKNRVNADRRTTGNSGLALGHYVDAALRHVPEDIEEQIAMARAFEDDRMWDLERTQPSTYRVGEQVLAFISSLNLALQEAGFGRRGTSVVSAVIERFLQAMDEEGPLQRPQRVRKAGPGTGT</sequence>
<protein>
    <submittedName>
        <fullName evidence="2">Uncharacterized protein</fullName>
    </submittedName>
</protein>
<dbReference type="HOGENOM" id="CLU_622420_0_0_11"/>
<gene>
    <name evidence="2" type="ordered locus">SCATT_p07970</name>
</gene>
<proteinExistence type="predicted"/>
<keyword evidence="3" id="KW-1185">Reference proteome</keyword>
<dbReference type="EMBL" id="CP003229">
    <property type="protein sequence ID" value="AEW98990.1"/>
    <property type="molecule type" value="Genomic_DNA"/>
</dbReference>
<reference evidence="3" key="1">
    <citation type="submission" date="2011-12" db="EMBL/GenBank/DDBJ databases">
        <title>Complete genome sequence of Streptomyces cattleya strain DSM 46488.</title>
        <authorList>
            <person name="Ou H.-Y."/>
            <person name="Li P."/>
            <person name="Zhao C."/>
            <person name="O'Hagan D."/>
            <person name="Deng Z."/>
        </authorList>
    </citation>
    <scope>NUCLEOTIDE SEQUENCE [LARGE SCALE GENOMIC DNA]</scope>
    <source>
        <strain evidence="3">ATCC 35852 / DSM 46488 / JCM 4925 / NBRC 14057 / NRRL 8057</strain>
        <plasmid evidence="3">Plasmid pSCATT</plasmid>
    </source>
</reference>
<dbReference type="Proteomes" id="UP000007842">
    <property type="component" value="Plasmid pSCATT"/>
</dbReference>
<accession>G8XD44</accession>
<feature type="compositionally biased region" description="Polar residues" evidence="1">
    <location>
        <begin position="1"/>
        <end position="12"/>
    </location>
</feature>
<feature type="compositionally biased region" description="Basic and acidic residues" evidence="1">
    <location>
        <begin position="220"/>
        <end position="231"/>
    </location>
</feature>
<feature type="region of interest" description="Disordered" evidence="1">
    <location>
        <begin position="47"/>
        <end position="283"/>
    </location>
</feature>
<keyword evidence="2" id="KW-0614">Plasmid</keyword>